<comment type="caution">
    <text evidence="1">The sequence shown here is derived from an EMBL/GenBank/DDBJ whole genome shotgun (WGS) entry which is preliminary data.</text>
</comment>
<keyword evidence="2" id="KW-1185">Reference proteome</keyword>
<proteinExistence type="predicted"/>
<dbReference type="RefSeq" id="WP_207338714.1">
    <property type="nucleotide sequence ID" value="NZ_JAFMYU010000037.1"/>
</dbReference>
<dbReference type="EMBL" id="JAFMYU010000037">
    <property type="protein sequence ID" value="MBO0934748.1"/>
    <property type="molecule type" value="Genomic_DNA"/>
</dbReference>
<gene>
    <name evidence="1" type="ORF">J2I48_27305</name>
</gene>
<dbReference type="AlphaFoldDB" id="A0A939K2M7"/>
<organism evidence="1 2">
    <name type="scientific">Fibrella aquatilis</name>
    <dbReference type="NCBI Taxonomy" id="2817059"/>
    <lineage>
        <taxon>Bacteria</taxon>
        <taxon>Pseudomonadati</taxon>
        <taxon>Bacteroidota</taxon>
        <taxon>Cytophagia</taxon>
        <taxon>Cytophagales</taxon>
        <taxon>Spirosomataceae</taxon>
        <taxon>Fibrella</taxon>
    </lineage>
</organism>
<dbReference type="NCBIfam" id="TIGR04131">
    <property type="entry name" value="Bac_Flav_CTERM"/>
    <property type="match status" value="1"/>
</dbReference>
<accession>A0A939K2M7</accession>
<dbReference type="Pfam" id="PF13585">
    <property type="entry name" value="CHU_C"/>
    <property type="match status" value="1"/>
</dbReference>
<evidence type="ECO:0000313" key="2">
    <source>
        <dbReference type="Proteomes" id="UP000664795"/>
    </source>
</evidence>
<dbReference type="Proteomes" id="UP000664795">
    <property type="component" value="Unassembled WGS sequence"/>
</dbReference>
<name>A0A939K2M7_9BACT</name>
<sequence>MATSDLMAVGLTKPLSATCLPPNPPLIAGNRAPLCRGQQTDLTASGCGGTVIWSTGERGASIRVSPHQTTRYTAVCRLPDGCVSCFAEAFTVTVGTPDAPTLHTTTPTVCAGDALTITAAHCAGTLTWTNPTLTGKSIIVRPTQTTGYQATCQQGACVGPLSAVLTVTVAPPTTPLLRVANGQSVVCVGQPITVEADACAGQVRWSDGGTGMRRTLVASQTLRLRAVCRVGSCQSDSSAVLTVPVQQPVLTVLAQTTVQNACPFQTADLTRAIGGAFDKSLTYEFRASANLNSPLLNSPGAVLAGVYYVTSKPANGCSSLPVAVSAVITACTNAIAPCLSNPPMASLRLDTLDAQRGLVCLQARLRGFDSSPLSWTYTGSGLMTDGQSLRPRYVASEADHKMGQITFALTTPDPDGTGPCTGASARLTVNLTNPQSPTVVVPKGDTLHVINQPEASTVFIPEGFSPNDDGINDLFVIRNVPAGLTVQLEVFNRWGHRVYANADYRNDWDGTANQGIRANDKGAGLPDGTYFYVVKTSDGREFVRFMTIAR</sequence>
<evidence type="ECO:0000313" key="1">
    <source>
        <dbReference type="EMBL" id="MBO0934748.1"/>
    </source>
</evidence>
<dbReference type="InterPro" id="IPR026341">
    <property type="entry name" value="T9SS_type_B"/>
</dbReference>
<protein>
    <submittedName>
        <fullName evidence="1">Gliding motility-associated C-terminal domain-containing protein</fullName>
    </submittedName>
</protein>
<reference evidence="1 2" key="1">
    <citation type="submission" date="2021-03" db="EMBL/GenBank/DDBJ databases">
        <title>Fibrella sp. HMF5036 genome sequencing and assembly.</title>
        <authorList>
            <person name="Kang H."/>
            <person name="Kim H."/>
            <person name="Bae S."/>
            <person name="Joh K."/>
        </authorList>
    </citation>
    <scope>NUCLEOTIDE SEQUENCE [LARGE SCALE GENOMIC DNA]</scope>
    <source>
        <strain evidence="1 2">HMF5036</strain>
    </source>
</reference>